<keyword evidence="10" id="KW-1185">Reference proteome</keyword>
<comment type="caution">
    <text evidence="9">The sequence shown here is derived from an EMBL/GenBank/DDBJ whole genome shotgun (WGS) entry which is preliminary data.</text>
</comment>
<keyword evidence="6" id="KW-0496">Mitochondrion</keyword>
<dbReference type="EMBL" id="MU007114">
    <property type="protein sequence ID" value="KAF2419999.1"/>
    <property type="molecule type" value="Genomic_DNA"/>
</dbReference>
<feature type="compositionally biased region" description="Basic and acidic residues" evidence="8">
    <location>
        <begin position="17"/>
        <end position="40"/>
    </location>
</feature>
<dbReference type="Pfam" id="PF07798">
    <property type="entry name" value="CCDC90-like"/>
    <property type="match status" value="1"/>
</dbReference>
<evidence type="ECO:0000256" key="4">
    <source>
        <dbReference type="ARBA" id="ARBA00022989"/>
    </source>
</evidence>
<comment type="subcellular location">
    <subcellularLocation>
        <location evidence="2">Membrane</location>
    </subcellularLocation>
    <subcellularLocation>
        <location evidence="1">Mitochondrion</location>
    </subcellularLocation>
</comment>
<dbReference type="Gene3D" id="1.20.5.340">
    <property type="match status" value="1"/>
</dbReference>
<evidence type="ECO:0000256" key="5">
    <source>
        <dbReference type="ARBA" id="ARBA00023054"/>
    </source>
</evidence>
<evidence type="ECO:0000313" key="10">
    <source>
        <dbReference type="Proteomes" id="UP000800235"/>
    </source>
</evidence>
<evidence type="ECO:0000256" key="6">
    <source>
        <dbReference type="ARBA" id="ARBA00023128"/>
    </source>
</evidence>
<name>A0A9P4NFY5_9PEZI</name>
<dbReference type="OrthoDB" id="5424147at2759"/>
<evidence type="ECO:0000256" key="8">
    <source>
        <dbReference type="SAM" id="MobiDB-lite"/>
    </source>
</evidence>
<dbReference type="PANTHER" id="PTHR14360:SF12">
    <property type="entry name" value="MOZ PROTEIN REPRESENTS A CHROMATIN-ASSOCIATED ACETYLTRANSFERASE"/>
    <property type="match status" value="1"/>
</dbReference>
<keyword evidence="4" id="KW-1133">Transmembrane helix</keyword>
<dbReference type="PANTHER" id="PTHR14360">
    <property type="entry name" value="PROTEIN FMP32, MITOCHONDRIAL"/>
    <property type="match status" value="1"/>
</dbReference>
<dbReference type="GO" id="GO:0005739">
    <property type="term" value="C:mitochondrion"/>
    <property type="evidence" value="ECO:0007669"/>
    <property type="project" value="UniProtKB-SubCell"/>
</dbReference>
<dbReference type="GO" id="GO:0016020">
    <property type="term" value="C:membrane"/>
    <property type="evidence" value="ECO:0007669"/>
    <property type="project" value="UniProtKB-SubCell"/>
</dbReference>
<dbReference type="Proteomes" id="UP000800235">
    <property type="component" value="Unassembled WGS sequence"/>
</dbReference>
<gene>
    <name evidence="9" type="ORF">EJ08DRAFT_598660</name>
</gene>
<accession>A0A9P4NFY5</accession>
<dbReference type="AlphaFoldDB" id="A0A9P4NFY5"/>
<feature type="compositionally biased region" description="Polar residues" evidence="8">
    <location>
        <begin position="300"/>
        <end position="314"/>
    </location>
</feature>
<keyword evidence="3" id="KW-0812">Transmembrane</keyword>
<evidence type="ECO:0000256" key="2">
    <source>
        <dbReference type="ARBA" id="ARBA00004370"/>
    </source>
</evidence>
<keyword evidence="7" id="KW-0472">Membrane</keyword>
<keyword evidence="5" id="KW-0175">Coiled coil</keyword>
<dbReference type="InterPro" id="IPR024461">
    <property type="entry name" value="CCDC90-like"/>
</dbReference>
<evidence type="ECO:0000256" key="1">
    <source>
        <dbReference type="ARBA" id="ARBA00004173"/>
    </source>
</evidence>
<feature type="region of interest" description="Disordered" evidence="8">
    <location>
        <begin position="1"/>
        <end position="51"/>
    </location>
</feature>
<feature type="region of interest" description="Disordered" evidence="8">
    <location>
        <begin position="268"/>
        <end position="314"/>
    </location>
</feature>
<evidence type="ECO:0000256" key="3">
    <source>
        <dbReference type="ARBA" id="ARBA00022692"/>
    </source>
</evidence>
<evidence type="ECO:0000256" key="7">
    <source>
        <dbReference type="ARBA" id="ARBA00023136"/>
    </source>
</evidence>
<protein>
    <submittedName>
        <fullName evidence="9">Uncharacterized protein</fullName>
    </submittedName>
</protein>
<sequence length="314" mass="34641">MSAKEVPGKKQNTPDTISKDDNSADDPLRGVATKADHAADIKATPQASPKETVLAMPAPSEVADEHKPPHLQAPPYVHHFDTWTLVRSLQTGGFTIDQSTTIMKAVRTILADNMDLARRGLVSKSNVENETYLFKAACSELKTEVQNNRKGEADKERTQRAQLQHEVDILNQRTTQETANLKDELKGMFDDRKMAVRMEQRNMERKIQELNYKITVVLNSDARTEVEGVRWVLTRRAASALAVGVIMVLATLNYSRYMTATQAKERKKFEEEMKQSSNSGFMPPENGSGGSAVVNPGEAPSSNALLASEGVSVS</sequence>
<evidence type="ECO:0000313" key="9">
    <source>
        <dbReference type="EMBL" id="KAF2419999.1"/>
    </source>
</evidence>
<organism evidence="9 10">
    <name type="scientific">Tothia fuscella</name>
    <dbReference type="NCBI Taxonomy" id="1048955"/>
    <lineage>
        <taxon>Eukaryota</taxon>
        <taxon>Fungi</taxon>
        <taxon>Dikarya</taxon>
        <taxon>Ascomycota</taxon>
        <taxon>Pezizomycotina</taxon>
        <taxon>Dothideomycetes</taxon>
        <taxon>Pleosporomycetidae</taxon>
        <taxon>Venturiales</taxon>
        <taxon>Cylindrosympodiaceae</taxon>
        <taxon>Tothia</taxon>
    </lineage>
</organism>
<reference evidence="9" key="1">
    <citation type="journal article" date="2020" name="Stud. Mycol.">
        <title>101 Dothideomycetes genomes: a test case for predicting lifestyles and emergence of pathogens.</title>
        <authorList>
            <person name="Haridas S."/>
            <person name="Albert R."/>
            <person name="Binder M."/>
            <person name="Bloem J."/>
            <person name="Labutti K."/>
            <person name="Salamov A."/>
            <person name="Andreopoulos B."/>
            <person name="Baker S."/>
            <person name="Barry K."/>
            <person name="Bills G."/>
            <person name="Bluhm B."/>
            <person name="Cannon C."/>
            <person name="Castanera R."/>
            <person name="Culley D."/>
            <person name="Daum C."/>
            <person name="Ezra D."/>
            <person name="Gonzalez J."/>
            <person name="Henrissat B."/>
            <person name="Kuo A."/>
            <person name="Liang C."/>
            <person name="Lipzen A."/>
            <person name="Lutzoni F."/>
            <person name="Magnuson J."/>
            <person name="Mondo S."/>
            <person name="Nolan M."/>
            <person name="Ohm R."/>
            <person name="Pangilinan J."/>
            <person name="Park H.-J."/>
            <person name="Ramirez L."/>
            <person name="Alfaro M."/>
            <person name="Sun H."/>
            <person name="Tritt A."/>
            <person name="Yoshinaga Y."/>
            <person name="Zwiers L.-H."/>
            <person name="Turgeon B."/>
            <person name="Goodwin S."/>
            <person name="Spatafora J."/>
            <person name="Crous P."/>
            <person name="Grigoriev I."/>
        </authorList>
    </citation>
    <scope>NUCLEOTIDE SEQUENCE</scope>
    <source>
        <strain evidence="9">CBS 130266</strain>
    </source>
</reference>
<proteinExistence type="predicted"/>